<gene>
    <name evidence="1" type="ORF">CRYO30217_01035</name>
</gene>
<protein>
    <recommendedName>
        <fullName evidence="3">Capsular polysaccharide synthesis protein</fullName>
    </recommendedName>
</protein>
<organism evidence="1 2">
    <name type="scientific">Parvicella tangerina</name>
    <dbReference type="NCBI Taxonomy" id="2829795"/>
    <lineage>
        <taxon>Bacteria</taxon>
        <taxon>Pseudomonadati</taxon>
        <taxon>Bacteroidota</taxon>
        <taxon>Flavobacteriia</taxon>
        <taxon>Flavobacteriales</taxon>
        <taxon>Parvicellaceae</taxon>
        <taxon>Parvicella</taxon>
    </lineage>
</organism>
<dbReference type="KEGG" id="ptan:CRYO30217_01035"/>
<proteinExistence type="predicted"/>
<dbReference type="InterPro" id="IPR018831">
    <property type="entry name" value="Uncharacterised_NKWYS"/>
</dbReference>
<keyword evidence="2" id="KW-1185">Reference proteome</keyword>
<name>A0A916NQR3_9FLAO</name>
<evidence type="ECO:0000313" key="1">
    <source>
        <dbReference type="EMBL" id="CAG5079724.1"/>
    </source>
</evidence>
<reference evidence="1" key="1">
    <citation type="submission" date="2021-04" db="EMBL/GenBank/DDBJ databases">
        <authorList>
            <person name="Rodrigo-Torres L."/>
            <person name="Arahal R. D."/>
            <person name="Lucena T."/>
        </authorList>
    </citation>
    <scope>NUCLEOTIDE SEQUENCE</scope>
    <source>
        <strain evidence="1">AS29M-1</strain>
    </source>
</reference>
<dbReference type="Proteomes" id="UP000683507">
    <property type="component" value="Chromosome"/>
</dbReference>
<dbReference type="Pfam" id="PF10364">
    <property type="entry name" value="NKWYS"/>
    <property type="match status" value="1"/>
</dbReference>
<sequence>MSTLLPLKKVYRKFLRKVKKFRSRNVETNLDRLRTRPDIEPVYVLQMGKVASLSVSSSLREQYEGTVLHGHSFSADDSRGDVKTLFRHFNNGENRMKVISLVREPIGRNISAFFQNFSKYVGKDFSASSYTASELRDIFVEKYDHREPLDWFDKWILSNFDIDVFNYEFPKEGYLTLNNEKISLLVMKYDLSDAIKQRVIGDFVGLRDFELINNNISSKKDYSEMYVQVKKMGMPPSYVEKMLQDRYTRHFYLEELDHLKKIWTEKEVVNAKEEK</sequence>
<dbReference type="EMBL" id="OU015584">
    <property type="protein sequence ID" value="CAG5079724.1"/>
    <property type="molecule type" value="Genomic_DNA"/>
</dbReference>
<accession>A0A916NQR3</accession>
<evidence type="ECO:0008006" key="3">
    <source>
        <dbReference type="Google" id="ProtNLM"/>
    </source>
</evidence>
<dbReference type="AlphaFoldDB" id="A0A916NQR3"/>
<evidence type="ECO:0000313" key="2">
    <source>
        <dbReference type="Proteomes" id="UP000683507"/>
    </source>
</evidence>